<reference evidence="2" key="1">
    <citation type="submission" date="2022-10" db="EMBL/GenBank/DDBJ databases">
        <title>Culturing micro-colonial fungi from biological soil crusts in the Mojave desert and describing Neophaeococcomyces mojavensis, and introducing the new genera and species Taxawa tesnikishii.</title>
        <authorList>
            <person name="Kurbessoian T."/>
            <person name="Stajich J.E."/>
        </authorList>
    </citation>
    <scope>NUCLEOTIDE SEQUENCE</scope>
    <source>
        <strain evidence="2">TK_41</strain>
    </source>
</reference>
<evidence type="ECO:0000256" key="1">
    <source>
        <dbReference type="SAM" id="MobiDB-lite"/>
    </source>
</evidence>
<sequence length="361" mass="40338">MRGVPISKSLGDLGLEPHSRLYNDIKSSISSFTKKTVDVYMASDEELEHAAHKYLNNPNGTPGWVDIPGLRFRWSVDDDRQDIHTAIFRVMQSQQENAIKTLHQKENSCPGCRFHPQRPPSRSVTASPEPPPPAASDTPQVTSDIETLPPERPRASRPTFTGSIITIDDPKDADYSNQGRSRKRKRRSTVSVMQEIEQAGPSRPRGSSSYVQDSVSVGSDTRGIINSPTQDNIQEGPSRPQALTTTDLQDTILIRSSSRASTNTPANQQIQPSQKPESSTARAYRATNPVTMNLRGKRWIFASVEEQARILANVVAQQLEVMESLLAEMGGDKTQLRRRALQCERRIEDYLVERRVELSPR</sequence>
<protein>
    <submittedName>
        <fullName evidence="2">Uncharacterized protein</fullName>
    </submittedName>
</protein>
<feature type="compositionally biased region" description="Polar residues" evidence="1">
    <location>
        <begin position="205"/>
        <end position="235"/>
    </location>
</feature>
<feature type="compositionally biased region" description="Polar residues" evidence="1">
    <location>
        <begin position="255"/>
        <end position="281"/>
    </location>
</feature>
<feature type="compositionally biased region" description="Low complexity" evidence="1">
    <location>
        <begin position="243"/>
        <end position="254"/>
    </location>
</feature>
<keyword evidence="3" id="KW-1185">Reference proteome</keyword>
<organism evidence="2 3">
    <name type="scientific">Cladophialophora chaetospira</name>
    <dbReference type="NCBI Taxonomy" id="386627"/>
    <lineage>
        <taxon>Eukaryota</taxon>
        <taxon>Fungi</taxon>
        <taxon>Dikarya</taxon>
        <taxon>Ascomycota</taxon>
        <taxon>Pezizomycotina</taxon>
        <taxon>Eurotiomycetes</taxon>
        <taxon>Chaetothyriomycetidae</taxon>
        <taxon>Chaetothyriales</taxon>
        <taxon>Herpotrichiellaceae</taxon>
        <taxon>Cladophialophora</taxon>
    </lineage>
</organism>
<proteinExistence type="predicted"/>
<accession>A0AA38XGU6</accession>
<comment type="caution">
    <text evidence="2">The sequence shown here is derived from an EMBL/GenBank/DDBJ whole genome shotgun (WGS) entry which is preliminary data.</text>
</comment>
<gene>
    <name evidence="2" type="ORF">H2200_003170</name>
</gene>
<evidence type="ECO:0000313" key="2">
    <source>
        <dbReference type="EMBL" id="KAJ9613228.1"/>
    </source>
</evidence>
<name>A0AA38XGU6_9EURO</name>
<feature type="region of interest" description="Disordered" evidence="1">
    <location>
        <begin position="107"/>
        <end position="283"/>
    </location>
</feature>
<dbReference type="AlphaFoldDB" id="A0AA38XGU6"/>
<dbReference type="EMBL" id="JAPDRK010000004">
    <property type="protein sequence ID" value="KAJ9613228.1"/>
    <property type="molecule type" value="Genomic_DNA"/>
</dbReference>
<dbReference type="Proteomes" id="UP001172673">
    <property type="component" value="Unassembled WGS sequence"/>
</dbReference>
<evidence type="ECO:0000313" key="3">
    <source>
        <dbReference type="Proteomes" id="UP001172673"/>
    </source>
</evidence>